<reference key="2">
    <citation type="submission" date="2011-03" db="EMBL/GenBank/DDBJ databases">
        <title>Complete Genome Sequence of a beneficial plant roots-associated bacterium Pseudomonas brassicacearum.</title>
        <authorList>
            <person name="Ortet P."/>
            <person name="Barakat M."/>
            <person name="Lalaouna D."/>
            <person name="Fochesato S."/>
            <person name="Barbe V."/>
            <person name="Santaella C."/>
            <person name="Heulin T."/>
            <person name="Achouak W."/>
        </authorList>
    </citation>
    <scope>NUCLEOTIDE SEQUENCE</scope>
    <source>
        <strain>NFM421</strain>
    </source>
</reference>
<feature type="transmembrane region" description="Helical" evidence="1">
    <location>
        <begin position="57"/>
        <end position="79"/>
    </location>
</feature>
<dbReference type="HOGENOM" id="CLU_735427_0_0_6"/>
<keyword evidence="1" id="KW-0812">Transmembrane</keyword>
<name>F2K8C6_PSEBN</name>
<evidence type="ECO:0000256" key="1">
    <source>
        <dbReference type="SAM" id="Phobius"/>
    </source>
</evidence>
<dbReference type="Proteomes" id="UP000006692">
    <property type="component" value="Chromosome"/>
</dbReference>
<dbReference type="KEGG" id="pba:PSEBR_a913"/>
<evidence type="ECO:0000313" key="3">
    <source>
        <dbReference type="Proteomes" id="UP000006692"/>
    </source>
</evidence>
<feature type="transmembrane region" description="Helical" evidence="1">
    <location>
        <begin position="170"/>
        <end position="193"/>
    </location>
</feature>
<protein>
    <submittedName>
        <fullName evidence="2">Uncharacterized protein</fullName>
    </submittedName>
</protein>
<evidence type="ECO:0000313" key="2">
    <source>
        <dbReference type="EMBL" id="AEA67082.1"/>
    </source>
</evidence>
<keyword evidence="1" id="KW-1133">Transmembrane helix</keyword>
<sequence>MGRWGKSQFLLPHNARLAQPNILEKNALLKWISALFDRSKEYDTLGELVMENRRWRMFAKVGFTILTLMPILTYCSWIAPRFEDSGVTNPAVLEVINSEEYQQATQEIFALLDLYNRGEIGLDSLHGLQGVHRIGGVMVTFNLKLVPRDEPRQGGGSKYKLDGQYKVTVAIGYLVLFLTIELLLIGIATCAIFQGPPKAQRRLEEQILQDHFSLDTPVLPATVEQADQIIERMLLRFHRFAKDLEHRPRGRKGIQLDDEYDVQFLVNALLRLQFDNVKPEEPSPSMAAGATRADFLLPEHGLFLELKMTRDGMTARSLADELILDIARYRAHPECHAIIFFVYDPRGLVKNSVALQTELSEIAGELPVSLIVSPSH</sequence>
<dbReference type="Pfam" id="PF18742">
    <property type="entry name" value="DpnII-MboI"/>
    <property type="match status" value="1"/>
</dbReference>
<dbReference type="AlphaFoldDB" id="F2K8C6"/>
<organism evidence="2 3">
    <name type="scientific">Pseudomonas brassicacearum (strain NFM421)</name>
    <dbReference type="NCBI Taxonomy" id="994484"/>
    <lineage>
        <taxon>Bacteria</taxon>
        <taxon>Pseudomonadati</taxon>
        <taxon>Pseudomonadota</taxon>
        <taxon>Gammaproteobacteria</taxon>
        <taxon>Pseudomonadales</taxon>
        <taxon>Pseudomonadaceae</taxon>
        <taxon>Pseudomonas</taxon>
    </lineage>
</organism>
<proteinExistence type="predicted"/>
<accession>F2K8C6</accession>
<keyword evidence="1" id="KW-0472">Membrane</keyword>
<gene>
    <name evidence="2" type="ORF">PSEBR_a913</name>
</gene>
<reference evidence="2 3" key="1">
    <citation type="journal article" date="2011" name="J. Bacteriol.">
        <title>Complete genome sequence of a beneficial plant root-associated bacterium, Pseudomonas brassicacearum.</title>
        <authorList>
            <person name="Ortet P."/>
            <person name="Barakat M."/>
            <person name="Lalaouna D."/>
            <person name="Fochesato S."/>
            <person name="Barbe V."/>
            <person name="Vacherie B."/>
            <person name="Santaella C."/>
            <person name="Heulin T."/>
            <person name="Achouak W."/>
        </authorList>
    </citation>
    <scope>NUCLEOTIDE SEQUENCE [LARGE SCALE GENOMIC DNA]</scope>
    <source>
        <strain evidence="2 3">NFM421</strain>
    </source>
</reference>
<dbReference type="EMBL" id="CP002585">
    <property type="protein sequence ID" value="AEA67082.1"/>
    <property type="molecule type" value="Genomic_DNA"/>
</dbReference>